<feature type="region of interest" description="Disordered" evidence="1">
    <location>
        <begin position="1"/>
        <end position="87"/>
    </location>
</feature>
<protein>
    <submittedName>
        <fullName evidence="2">Uncharacterized protein</fullName>
    </submittedName>
</protein>
<sequence length="170" mass="18112">MQSFSSSPKSSSPICVGWPSTSPPSSNNSAASSVSSTYSTNSTTWTSSSSYKTSMSCAFPSWPSRNSLSPPLKASDSAASYSSNNNAPSSYISDFDLFPEDLADECDVPFLDEAPAPPRDYILPPAAVPLMPLFAPAKPTFKKRRRSSKKSRPMGKPMTPISECPIAAPE</sequence>
<gene>
    <name evidence="2" type="ORF">BT63DRAFT_305255</name>
</gene>
<feature type="compositionally biased region" description="Basic residues" evidence="1">
    <location>
        <begin position="140"/>
        <end position="153"/>
    </location>
</feature>
<accession>A0A6A6U9Y0</accession>
<feature type="compositionally biased region" description="Low complexity" evidence="1">
    <location>
        <begin position="1"/>
        <end position="56"/>
    </location>
</feature>
<name>A0A6A6U9Y0_9PEZI</name>
<dbReference type="OrthoDB" id="5294241at2759"/>
<feature type="region of interest" description="Disordered" evidence="1">
    <location>
        <begin position="140"/>
        <end position="170"/>
    </location>
</feature>
<dbReference type="AlphaFoldDB" id="A0A6A6U9Y0"/>
<proteinExistence type="predicted"/>
<evidence type="ECO:0000313" key="2">
    <source>
        <dbReference type="EMBL" id="KAF2667928.1"/>
    </source>
</evidence>
<reference evidence="2" key="1">
    <citation type="journal article" date="2020" name="Stud. Mycol.">
        <title>101 Dothideomycetes genomes: a test case for predicting lifestyles and emergence of pathogens.</title>
        <authorList>
            <person name="Haridas S."/>
            <person name="Albert R."/>
            <person name="Binder M."/>
            <person name="Bloem J."/>
            <person name="Labutti K."/>
            <person name="Salamov A."/>
            <person name="Andreopoulos B."/>
            <person name="Baker S."/>
            <person name="Barry K."/>
            <person name="Bills G."/>
            <person name="Bluhm B."/>
            <person name="Cannon C."/>
            <person name="Castanera R."/>
            <person name="Culley D."/>
            <person name="Daum C."/>
            <person name="Ezra D."/>
            <person name="Gonzalez J."/>
            <person name="Henrissat B."/>
            <person name="Kuo A."/>
            <person name="Liang C."/>
            <person name="Lipzen A."/>
            <person name="Lutzoni F."/>
            <person name="Magnuson J."/>
            <person name="Mondo S."/>
            <person name="Nolan M."/>
            <person name="Ohm R."/>
            <person name="Pangilinan J."/>
            <person name="Park H.-J."/>
            <person name="Ramirez L."/>
            <person name="Alfaro M."/>
            <person name="Sun H."/>
            <person name="Tritt A."/>
            <person name="Yoshinaga Y."/>
            <person name="Zwiers L.-H."/>
            <person name="Turgeon B."/>
            <person name="Goodwin S."/>
            <person name="Spatafora J."/>
            <person name="Crous P."/>
            <person name="Grigoriev I."/>
        </authorList>
    </citation>
    <scope>NUCLEOTIDE SEQUENCE</scope>
    <source>
        <strain evidence="2">CBS 115976</strain>
    </source>
</reference>
<evidence type="ECO:0000313" key="3">
    <source>
        <dbReference type="Proteomes" id="UP000799302"/>
    </source>
</evidence>
<feature type="compositionally biased region" description="Low complexity" evidence="1">
    <location>
        <begin position="74"/>
        <end position="87"/>
    </location>
</feature>
<dbReference type="Proteomes" id="UP000799302">
    <property type="component" value="Unassembled WGS sequence"/>
</dbReference>
<keyword evidence="3" id="KW-1185">Reference proteome</keyword>
<evidence type="ECO:0000256" key="1">
    <source>
        <dbReference type="SAM" id="MobiDB-lite"/>
    </source>
</evidence>
<organism evidence="2 3">
    <name type="scientific">Microthyrium microscopicum</name>
    <dbReference type="NCBI Taxonomy" id="703497"/>
    <lineage>
        <taxon>Eukaryota</taxon>
        <taxon>Fungi</taxon>
        <taxon>Dikarya</taxon>
        <taxon>Ascomycota</taxon>
        <taxon>Pezizomycotina</taxon>
        <taxon>Dothideomycetes</taxon>
        <taxon>Dothideomycetes incertae sedis</taxon>
        <taxon>Microthyriales</taxon>
        <taxon>Microthyriaceae</taxon>
        <taxon>Microthyrium</taxon>
    </lineage>
</organism>
<dbReference type="EMBL" id="MU004237">
    <property type="protein sequence ID" value="KAF2667928.1"/>
    <property type="molecule type" value="Genomic_DNA"/>
</dbReference>